<evidence type="ECO:0000256" key="1">
    <source>
        <dbReference type="SAM" id="MobiDB-lite"/>
    </source>
</evidence>
<accession>A0AAN8TZV7</accession>
<dbReference type="AlphaFoldDB" id="A0AAN8TZV7"/>
<name>A0AAN8TZV7_SOLBU</name>
<organism evidence="2 3">
    <name type="scientific">Solanum bulbocastanum</name>
    <name type="common">Wild potato</name>
    <dbReference type="NCBI Taxonomy" id="147425"/>
    <lineage>
        <taxon>Eukaryota</taxon>
        <taxon>Viridiplantae</taxon>
        <taxon>Streptophyta</taxon>
        <taxon>Embryophyta</taxon>
        <taxon>Tracheophyta</taxon>
        <taxon>Spermatophyta</taxon>
        <taxon>Magnoliopsida</taxon>
        <taxon>eudicotyledons</taxon>
        <taxon>Gunneridae</taxon>
        <taxon>Pentapetalae</taxon>
        <taxon>asterids</taxon>
        <taxon>lamiids</taxon>
        <taxon>Solanales</taxon>
        <taxon>Solanaceae</taxon>
        <taxon>Solanoideae</taxon>
        <taxon>Solaneae</taxon>
        <taxon>Solanum</taxon>
    </lineage>
</organism>
<protein>
    <submittedName>
        <fullName evidence="2">Uncharacterized protein</fullName>
    </submittedName>
</protein>
<dbReference type="EMBL" id="JBANQN010000003">
    <property type="protein sequence ID" value="KAK6795844.1"/>
    <property type="molecule type" value="Genomic_DNA"/>
</dbReference>
<reference evidence="2 3" key="1">
    <citation type="submission" date="2024-02" db="EMBL/GenBank/DDBJ databases">
        <title>de novo genome assembly of Solanum bulbocastanum strain 11H21.</title>
        <authorList>
            <person name="Hosaka A.J."/>
        </authorList>
    </citation>
    <scope>NUCLEOTIDE SEQUENCE [LARGE SCALE GENOMIC DNA]</scope>
    <source>
        <tissue evidence="2">Young leaves</tissue>
    </source>
</reference>
<comment type="caution">
    <text evidence="2">The sequence shown here is derived from an EMBL/GenBank/DDBJ whole genome shotgun (WGS) entry which is preliminary data.</text>
</comment>
<evidence type="ECO:0000313" key="2">
    <source>
        <dbReference type="EMBL" id="KAK6795844.1"/>
    </source>
</evidence>
<gene>
    <name evidence="2" type="ORF">RDI58_009299</name>
</gene>
<dbReference type="Proteomes" id="UP001371456">
    <property type="component" value="Unassembled WGS sequence"/>
</dbReference>
<sequence length="220" mass="25462">MENSAEQKAETIKRFIDTAVTVGRKEIIDGFRARSRVVIEREAAAATRSNAATSLTHDFINSARPCLLASSKPLPVMSLTPFAKCVNHGHAAYISLEDVQNSEHYTRVVIHSPRYRVIHRYMDCELEFQEDVESLRNTLRQRAEQQSHVHLLGYKEKYLQREIRRCKICKKSLEHEEIFFHSSECRSNDVVPYFEQRVPVKDPKKRRKNDESSEVIGNSC</sequence>
<keyword evidence="3" id="KW-1185">Reference proteome</keyword>
<evidence type="ECO:0000313" key="3">
    <source>
        <dbReference type="Proteomes" id="UP001371456"/>
    </source>
</evidence>
<proteinExistence type="predicted"/>
<feature type="region of interest" description="Disordered" evidence="1">
    <location>
        <begin position="201"/>
        <end position="220"/>
    </location>
</feature>